<evidence type="ECO:0000256" key="16">
    <source>
        <dbReference type="RuleBase" id="RU004516"/>
    </source>
</evidence>
<dbReference type="GO" id="GO:0009099">
    <property type="term" value="P:L-valine biosynthetic process"/>
    <property type="evidence" value="ECO:0007669"/>
    <property type="project" value="UniProtKB-UniPathway"/>
</dbReference>
<evidence type="ECO:0000256" key="11">
    <source>
        <dbReference type="ARBA" id="ARBA00023304"/>
    </source>
</evidence>
<comment type="catalytic activity">
    <reaction evidence="14 17">
        <text>L-leucine + 2-oxoglutarate = 4-methyl-2-oxopentanoate + L-glutamate</text>
        <dbReference type="Rhea" id="RHEA:18321"/>
        <dbReference type="ChEBI" id="CHEBI:16810"/>
        <dbReference type="ChEBI" id="CHEBI:17865"/>
        <dbReference type="ChEBI" id="CHEBI:29985"/>
        <dbReference type="ChEBI" id="CHEBI:57427"/>
        <dbReference type="EC" id="2.6.1.42"/>
    </reaction>
</comment>
<dbReference type="SUPFAM" id="SSF56752">
    <property type="entry name" value="D-aminoacid aminotransferase-like PLP-dependent enzymes"/>
    <property type="match status" value="1"/>
</dbReference>
<evidence type="ECO:0000256" key="6">
    <source>
        <dbReference type="ARBA" id="ARBA00009320"/>
    </source>
</evidence>
<evidence type="ECO:0000256" key="15">
    <source>
        <dbReference type="RuleBase" id="RU004106"/>
    </source>
</evidence>
<dbReference type="NCBIfam" id="TIGR01122">
    <property type="entry name" value="ilvE_I"/>
    <property type="match status" value="1"/>
</dbReference>
<comment type="catalytic activity">
    <reaction evidence="13 17">
        <text>L-isoleucine + 2-oxoglutarate = (S)-3-methyl-2-oxopentanoate + L-glutamate</text>
        <dbReference type="Rhea" id="RHEA:24801"/>
        <dbReference type="ChEBI" id="CHEBI:16810"/>
        <dbReference type="ChEBI" id="CHEBI:29985"/>
        <dbReference type="ChEBI" id="CHEBI:35146"/>
        <dbReference type="ChEBI" id="CHEBI:58045"/>
        <dbReference type="EC" id="2.6.1.42"/>
    </reaction>
</comment>
<keyword evidence="7 17" id="KW-0032">Aminotransferase</keyword>
<dbReference type="UniPathway" id="UPA00048">
    <property type="reaction ID" value="UER00073"/>
</dbReference>
<evidence type="ECO:0000256" key="10">
    <source>
        <dbReference type="ARBA" id="ARBA00022898"/>
    </source>
</evidence>
<keyword evidence="10 16" id="KW-0663">Pyridoxal phosphate</keyword>
<dbReference type="InterPro" id="IPR043132">
    <property type="entry name" value="BCAT-like_C"/>
</dbReference>
<comment type="pathway">
    <text evidence="3 17">Amino-acid biosynthesis; L-isoleucine biosynthesis; L-isoleucine from 2-oxobutanoate: step 4/4.</text>
</comment>
<sequence length="354" mass="40400">MVHQQVGEENLPRHTPCSLRDINLSYLGRCCPCWGVFARPCLHFLPTGTMPKPEYAFLEGRIVPIEEAKIDIRTNALQYGTAIFEGIRGYWNEQRQKIYVFKMKDHYLRMLENCKILMIDPGYSLDELMSITLELLRKEDYRQDVYIRPFAYVSSTSIGPKLVGYEHDFFLYTGPMGDYLDTSRAIKVCVSSWCRLSDNALPPRGKIAGSYVNSALQKTEALLNGFDEAIVLTSDGHVSEGSAMNLFLAKRGVLFTTPTTDEILEGITRRTVIQMAREDLGLEVVERKIDRTELYTTDELFFTGTGAQISPIGEVDRRKIGQGEIGPITRQLSDLYFKVVRGEMEKYREWLTEV</sequence>
<evidence type="ECO:0000256" key="14">
    <source>
        <dbReference type="ARBA" id="ARBA00049229"/>
    </source>
</evidence>
<dbReference type="PANTHER" id="PTHR42743">
    <property type="entry name" value="AMINO-ACID AMINOTRANSFERASE"/>
    <property type="match status" value="1"/>
</dbReference>
<comment type="catalytic activity">
    <reaction evidence="12 17">
        <text>L-valine + 2-oxoglutarate = 3-methyl-2-oxobutanoate + L-glutamate</text>
        <dbReference type="Rhea" id="RHEA:24813"/>
        <dbReference type="ChEBI" id="CHEBI:11851"/>
        <dbReference type="ChEBI" id="CHEBI:16810"/>
        <dbReference type="ChEBI" id="CHEBI:29985"/>
        <dbReference type="ChEBI" id="CHEBI:57762"/>
        <dbReference type="EC" id="2.6.1.42"/>
    </reaction>
</comment>
<dbReference type="InterPro" id="IPR043131">
    <property type="entry name" value="BCAT-like_N"/>
</dbReference>
<comment type="cofactor">
    <cofactor evidence="1 16">
        <name>pyridoxal 5'-phosphate</name>
        <dbReference type="ChEBI" id="CHEBI:597326"/>
    </cofactor>
</comment>
<evidence type="ECO:0000256" key="17">
    <source>
        <dbReference type="RuleBase" id="RU364094"/>
    </source>
</evidence>
<evidence type="ECO:0000256" key="5">
    <source>
        <dbReference type="ARBA" id="ARBA00005072"/>
    </source>
</evidence>
<comment type="caution">
    <text evidence="18">The sequence shown here is derived from an EMBL/GenBank/DDBJ whole genome shotgun (WGS) entry which is preliminary data.</text>
</comment>
<comment type="pathway">
    <text evidence="5 17">Amino-acid biosynthesis; L-leucine biosynthesis; L-leucine from 3-methyl-2-oxobutanoate: step 4/4.</text>
</comment>
<dbReference type="GO" id="GO:0009098">
    <property type="term" value="P:L-leucine biosynthetic process"/>
    <property type="evidence" value="ECO:0007669"/>
    <property type="project" value="UniProtKB-UniPathway"/>
</dbReference>
<dbReference type="CDD" id="cd01557">
    <property type="entry name" value="BCAT_beta_family"/>
    <property type="match status" value="1"/>
</dbReference>
<dbReference type="NCBIfam" id="NF005146">
    <property type="entry name" value="PRK06606.1"/>
    <property type="match status" value="1"/>
</dbReference>
<dbReference type="PANTHER" id="PTHR42743:SF4">
    <property type="entry name" value="BRANCHED-CHAIN-AMINO-ACID AMINOTRANSFERASE-RELATED"/>
    <property type="match status" value="1"/>
</dbReference>
<dbReference type="InterPro" id="IPR005785">
    <property type="entry name" value="B_amino_transI"/>
</dbReference>
<proteinExistence type="inferred from homology"/>
<evidence type="ECO:0000256" key="12">
    <source>
        <dbReference type="ARBA" id="ARBA00048212"/>
    </source>
</evidence>
<evidence type="ECO:0000256" key="9">
    <source>
        <dbReference type="ARBA" id="ARBA00022679"/>
    </source>
</evidence>
<dbReference type="PROSITE" id="PS00770">
    <property type="entry name" value="AA_TRANSFER_CLASS_4"/>
    <property type="match status" value="1"/>
</dbReference>
<evidence type="ECO:0000256" key="1">
    <source>
        <dbReference type="ARBA" id="ARBA00001933"/>
    </source>
</evidence>
<evidence type="ECO:0000256" key="8">
    <source>
        <dbReference type="ARBA" id="ARBA00022605"/>
    </source>
</evidence>
<dbReference type="FunFam" id="3.20.10.10:FF:000002">
    <property type="entry name" value="D-alanine aminotransferase"/>
    <property type="match status" value="1"/>
</dbReference>
<keyword evidence="11 17" id="KW-0100">Branched-chain amino acid biosynthesis</keyword>
<dbReference type="UniPathway" id="UPA00047">
    <property type="reaction ID" value="UER00058"/>
</dbReference>
<dbReference type="InterPro" id="IPR050571">
    <property type="entry name" value="Class-IV_PLP-Dep_Aminotrnsfr"/>
</dbReference>
<dbReference type="UniPathway" id="UPA00049">
    <property type="reaction ID" value="UER00062"/>
</dbReference>
<evidence type="ECO:0000256" key="3">
    <source>
        <dbReference type="ARBA" id="ARBA00004824"/>
    </source>
</evidence>
<comment type="function">
    <text evidence="2 17">Acts on leucine, isoleucine and valine.</text>
</comment>
<keyword evidence="9 17" id="KW-0808">Transferase</keyword>
<dbReference type="Gene3D" id="3.20.10.10">
    <property type="entry name" value="D-amino Acid Aminotransferase, subunit A, domain 2"/>
    <property type="match status" value="1"/>
</dbReference>
<accession>A0A6V8PAT6</accession>
<comment type="pathway">
    <text evidence="4 17">Amino-acid biosynthesis; L-valine biosynthesis; L-valine from pyruvate: step 4/4.</text>
</comment>
<evidence type="ECO:0000313" key="18">
    <source>
        <dbReference type="EMBL" id="GFP28041.1"/>
    </source>
</evidence>
<evidence type="ECO:0000256" key="7">
    <source>
        <dbReference type="ARBA" id="ARBA00022576"/>
    </source>
</evidence>
<dbReference type="Pfam" id="PF01063">
    <property type="entry name" value="Aminotran_4"/>
    <property type="match status" value="1"/>
</dbReference>
<name>A0A6V8PAT6_9ACTN</name>
<dbReference type="Proteomes" id="UP000591948">
    <property type="component" value="Unassembled WGS sequence"/>
</dbReference>
<dbReference type="GO" id="GO:0004084">
    <property type="term" value="F:branched-chain-amino-acid transaminase activity"/>
    <property type="evidence" value="ECO:0007669"/>
    <property type="project" value="UniProtKB-EC"/>
</dbReference>
<dbReference type="InterPro" id="IPR018300">
    <property type="entry name" value="Aminotrans_IV_CS"/>
</dbReference>
<dbReference type="AlphaFoldDB" id="A0A6V8PAT6"/>
<gene>
    <name evidence="17" type="primary">ilvE</name>
    <name evidence="18" type="ORF">HKBW3S33_01458</name>
</gene>
<keyword evidence="8 17" id="KW-0028">Amino-acid biosynthesis</keyword>
<dbReference type="EC" id="2.6.1.42" evidence="17"/>
<evidence type="ECO:0000313" key="19">
    <source>
        <dbReference type="Proteomes" id="UP000591948"/>
    </source>
</evidence>
<protein>
    <recommendedName>
        <fullName evidence="17">Branched-chain-amino-acid aminotransferase</fullName>
        <shortName evidence="17">BCAT</shortName>
        <ecNumber evidence="17">2.6.1.42</ecNumber>
    </recommendedName>
</protein>
<organism evidence="18 19">
    <name type="scientific">Candidatus Hakubella thermalkaliphila</name>
    <dbReference type="NCBI Taxonomy" id="2754717"/>
    <lineage>
        <taxon>Bacteria</taxon>
        <taxon>Bacillati</taxon>
        <taxon>Actinomycetota</taxon>
        <taxon>Actinomycetota incertae sedis</taxon>
        <taxon>Candidatus Hakubellales</taxon>
        <taxon>Candidatus Hakubellaceae</taxon>
        <taxon>Candidatus Hakubella</taxon>
    </lineage>
</organism>
<evidence type="ECO:0000256" key="2">
    <source>
        <dbReference type="ARBA" id="ARBA00003109"/>
    </source>
</evidence>
<dbReference type="EMBL" id="BLRY01000103">
    <property type="protein sequence ID" value="GFP28041.1"/>
    <property type="molecule type" value="Genomic_DNA"/>
</dbReference>
<evidence type="ECO:0000256" key="4">
    <source>
        <dbReference type="ARBA" id="ARBA00004931"/>
    </source>
</evidence>
<evidence type="ECO:0000256" key="13">
    <source>
        <dbReference type="ARBA" id="ARBA00048798"/>
    </source>
</evidence>
<dbReference type="InterPro" id="IPR033939">
    <property type="entry name" value="BCAT_family"/>
</dbReference>
<keyword evidence="19" id="KW-1185">Reference proteome</keyword>
<reference evidence="18 19" key="1">
    <citation type="journal article" date="2020" name="Front. Microbiol.">
        <title>Single-cell genomics of novel Actinobacteria with the Wood-Ljungdahl pathway discovered in a serpentinizing system.</title>
        <authorList>
            <person name="Merino N."/>
            <person name="Kawai M."/>
            <person name="Boyd E.S."/>
            <person name="Colman D.R."/>
            <person name="McGlynn S.E."/>
            <person name="Nealson K.H."/>
            <person name="Kurokawa K."/>
            <person name="Hongoh Y."/>
        </authorList>
    </citation>
    <scope>NUCLEOTIDE SEQUENCE [LARGE SCALE GENOMIC DNA]</scope>
    <source>
        <strain evidence="18 19">S33</strain>
    </source>
</reference>
<dbReference type="Gene3D" id="3.30.470.10">
    <property type="match status" value="1"/>
</dbReference>
<dbReference type="InterPro" id="IPR036038">
    <property type="entry name" value="Aminotransferase-like"/>
</dbReference>
<dbReference type="GO" id="GO:0009097">
    <property type="term" value="P:isoleucine biosynthetic process"/>
    <property type="evidence" value="ECO:0007669"/>
    <property type="project" value="UniProtKB-UniPathway"/>
</dbReference>
<dbReference type="InterPro" id="IPR001544">
    <property type="entry name" value="Aminotrans_IV"/>
</dbReference>
<comment type="similarity">
    <text evidence="6 15">Belongs to the class-IV pyridoxal-phosphate-dependent aminotransferase family.</text>
</comment>